<evidence type="ECO:0000256" key="1">
    <source>
        <dbReference type="SAM" id="Coils"/>
    </source>
</evidence>
<evidence type="ECO:0000313" key="3">
    <source>
        <dbReference type="Proteomes" id="UP000188726"/>
    </source>
</evidence>
<name>A0AB36JYU0_9GAMM</name>
<evidence type="ECO:0000313" key="2">
    <source>
        <dbReference type="EMBL" id="OOE40227.1"/>
    </source>
</evidence>
<reference evidence="2 3" key="1">
    <citation type="journal article" date="2017" name="Genome Announc.">
        <title>Draft Genome Sequences of Salinivibrio proteolyticus, Salinivibrio sharmensis, Salinivibrio siamensis, Salinivibrio costicola subsp. alcaliphilus, Salinivibrio costicola subsp. vallismortis, and 29 New Isolates Belonging to the Genus Salinivibrio.</title>
        <authorList>
            <person name="Lopez-Hermoso C."/>
            <person name="de la Haba R.R."/>
            <person name="Sanchez-Porro C."/>
            <person name="Bayliss S.C."/>
            <person name="Feil E.J."/>
            <person name="Ventosa A."/>
        </authorList>
    </citation>
    <scope>NUCLEOTIDE SEQUENCE [LARGE SCALE GENOMIC DNA]</scope>
    <source>
        <strain evidence="2 3">IC202</strain>
    </source>
</reference>
<keyword evidence="1" id="KW-0175">Coiled coil</keyword>
<feature type="coiled-coil region" evidence="1">
    <location>
        <begin position="101"/>
        <end position="128"/>
    </location>
</feature>
<dbReference type="AlphaFoldDB" id="A0AB36JYU0"/>
<comment type="caution">
    <text evidence="2">The sequence shown here is derived from an EMBL/GenBank/DDBJ whole genome shotgun (WGS) entry which is preliminary data.</text>
</comment>
<gene>
    <name evidence="2" type="ORF">BZG09_16540</name>
</gene>
<dbReference type="Pfam" id="PF06476">
    <property type="entry name" value="DUF1090"/>
    <property type="match status" value="1"/>
</dbReference>
<sequence length="130" mass="15318">MLTALIFTIPVFNTFGFSSCSELYGCEKKSCEIKRKMEIAKYIENENMYQGLKIALKEVSRCKDEDVYKEIIDDIHEVKEDLLEYHYDLKEAQDGVDFDKIDKYKEKINEGEEELKSLQIELSKFNVRLP</sequence>
<organism evidence="2 3">
    <name type="scientific">Salinivibrio kushneri</name>
    <dbReference type="NCBI Taxonomy" id="1908198"/>
    <lineage>
        <taxon>Bacteria</taxon>
        <taxon>Pseudomonadati</taxon>
        <taxon>Pseudomonadota</taxon>
        <taxon>Gammaproteobacteria</taxon>
        <taxon>Vibrionales</taxon>
        <taxon>Vibrionaceae</taxon>
        <taxon>Salinivibrio</taxon>
    </lineage>
</organism>
<proteinExistence type="predicted"/>
<accession>A0AB36JYU0</accession>
<evidence type="ECO:0008006" key="4">
    <source>
        <dbReference type="Google" id="ProtNLM"/>
    </source>
</evidence>
<dbReference type="EMBL" id="MUEO01000077">
    <property type="protein sequence ID" value="OOE40227.1"/>
    <property type="molecule type" value="Genomic_DNA"/>
</dbReference>
<protein>
    <recommendedName>
        <fullName evidence="4">Lipoprotein</fullName>
    </recommendedName>
</protein>
<dbReference type="InterPro" id="IPR009468">
    <property type="entry name" value="DUF1090"/>
</dbReference>
<dbReference type="Proteomes" id="UP000188726">
    <property type="component" value="Unassembled WGS sequence"/>
</dbReference>